<dbReference type="KEGG" id="kng:KNAG_0D00700"/>
<feature type="compositionally biased region" description="Polar residues" evidence="12">
    <location>
        <begin position="430"/>
        <end position="440"/>
    </location>
</feature>
<feature type="compositionally biased region" description="Polar residues" evidence="12">
    <location>
        <begin position="387"/>
        <end position="397"/>
    </location>
</feature>
<dbReference type="Proteomes" id="UP000006310">
    <property type="component" value="Chromosome 4"/>
</dbReference>
<feature type="compositionally biased region" description="Basic and acidic residues" evidence="12">
    <location>
        <begin position="327"/>
        <end position="351"/>
    </location>
</feature>
<evidence type="ECO:0000256" key="12">
    <source>
        <dbReference type="SAM" id="MobiDB-lite"/>
    </source>
</evidence>
<dbReference type="Gene3D" id="1.10.8.270">
    <property type="entry name" value="putative rabgap domain of human tbc1 domain family member 14 like domains"/>
    <property type="match status" value="1"/>
</dbReference>
<evidence type="ECO:0000256" key="11">
    <source>
        <dbReference type="SAM" id="Coils"/>
    </source>
</evidence>
<feature type="compositionally biased region" description="Basic and acidic residues" evidence="12">
    <location>
        <begin position="114"/>
        <end position="125"/>
    </location>
</feature>
<dbReference type="GO" id="GO:0000131">
    <property type="term" value="C:incipient cellular bud site"/>
    <property type="evidence" value="ECO:0007669"/>
    <property type="project" value="EnsemblFungi"/>
</dbReference>
<dbReference type="PANTHER" id="PTHR47219:SF9">
    <property type="entry name" value="GTPASE ACTIVATING PROTEIN AND CENTROSOME-ASSOCIATED, ISOFORM B"/>
    <property type="match status" value="1"/>
</dbReference>
<keyword evidence="6" id="KW-0931">ER-Golgi transport</keyword>
<keyword evidence="2" id="KW-0813">Transport</keyword>
<dbReference type="Gene3D" id="1.10.472.80">
    <property type="entry name" value="Ypt/Rab-GAP domain of gyp1p, domain 3"/>
    <property type="match status" value="1"/>
</dbReference>
<dbReference type="OrthoDB" id="295078at2759"/>
<keyword evidence="8 11" id="KW-0175">Coiled coil</keyword>
<sequence>MAKKGKRKNKSKQSQITSNTGTIAGDNTSVNQNETINDPAEVTADVTKPDDLNTEEVADHDTTAERADEDNLNTSITGDASAVPASAGDVPEEISSNIANEEQELDLNTLPNLKVDREVNEDLSAKEGGQIEAEVPTNKLETEINETVESISQLKESEKGNKVPRSPHADPDIATDTHDNDLNKDAQDGIVSGTTVKQDVEIGKNVDQLNESQSDLHIDDFDITSEDLIDEDNLNKTGIDESGNAFSEEPLELEVTKKNVEDIGKSKESDAEEEVVPSQKNIENYSLTSPKKDKDTSLGSVGIAAESTQDELEEIDFNSQPVTEEEPITKADEAEIADKESHNETNYRPEEESVNNVEDDANIKSNEDNESKSVSGVVDHDREETPENSARPTQTLNEVDAAPPPLPVRNDEGSKNLEPAIVSPPPLPMRSTSTPKQPSNGFKRDGEPSDNGIPNAWTPAASLLETKTPISNRSFGNFENYATPARSRFISTSSNQMSPVDPTIADVNLIVNRFRVASEQIGDVNPSVREGIEAGHSLLISSYTQLLSHHDEGSNEEPVAVEDLELKELSTTDWTFWTGVVNNFATVANQSPDKLEEEITRGIPRRIRGIIWQLIASSKSQEIEDLYQTLFSTESSHESNIKRDLQRTNFIPQDKVDSLFNILRVYSIFDPDVGYTQGMAFIATPLLLNCNSEAEAFGLLIALMKNYNVRSFFLPEMPGLMLMMYQFDRLLEENVPTLSNHLQREGVRSSMYATQWFLTVFAYKFPLEFVLRIFDIIFFEGIESLLKFAVNLMIKNEESLVTLRFDKLLTFLKNELFEYYLREPSDAESVVQTDLEASVKGMSSAEVVLDHGHAYEYHVDLFVRDAMNDVHITPISLNRYASEYEDLHQLERVKQDEFESLRVKNFQLEKEASKLSHEYALLDEEHISIAKELIQYRLDTETLLDENRDLTKNVETLETQLSDLKAKQSVPNPDAALPVDLRGDLERTMKRNTEVVALNSQLQDRIDDLEHTVRRLIFENKKYAGRQNAVDPPVGDATQTASTTDGGDPRERTSTTSTLSSGWSGFKKVFKK</sequence>
<dbReference type="STRING" id="1071383.J7RXK6"/>
<evidence type="ECO:0000256" key="4">
    <source>
        <dbReference type="ARBA" id="ARBA00022483"/>
    </source>
</evidence>
<dbReference type="GO" id="GO:0006887">
    <property type="term" value="P:exocytosis"/>
    <property type="evidence" value="ECO:0007669"/>
    <property type="project" value="UniProtKB-KW"/>
</dbReference>
<feature type="compositionally biased region" description="Polar residues" evidence="12">
    <location>
        <begin position="13"/>
        <end position="36"/>
    </location>
</feature>
<feature type="coiled-coil region" evidence="11">
    <location>
        <begin position="905"/>
        <end position="967"/>
    </location>
</feature>
<keyword evidence="3" id="KW-0343">GTPase activation</keyword>
<dbReference type="GO" id="GO:0005935">
    <property type="term" value="C:cellular bud neck"/>
    <property type="evidence" value="ECO:0007669"/>
    <property type="project" value="EnsemblFungi"/>
</dbReference>
<feature type="compositionally biased region" description="Basic residues" evidence="12">
    <location>
        <begin position="1"/>
        <end position="11"/>
    </location>
</feature>
<evidence type="ECO:0000313" key="15">
    <source>
        <dbReference type="Proteomes" id="UP000006310"/>
    </source>
</evidence>
<evidence type="ECO:0000256" key="6">
    <source>
        <dbReference type="ARBA" id="ARBA00022892"/>
    </source>
</evidence>
<keyword evidence="5" id="KW-0963">Cytoplasm</keyword>
<dbReference type="GO" id="GO:0005798">
    <property type="term" value="C:Golgi-associated vesicle"/>
    <property type="evidence" value="ECO:0007669"/>
    <property type="project" value="EnsemblFungi"/>
</dbReference>
<reference evidence="14 15" key="1">
    <citation type="journal article" date="2011" name="Proc. Natl. Acad. Sci. U.S.A.">
        <title>Evolutionary erosion of yeast sex chromosomes by mating-type switching accidents.</title>
        <authorList>
            <person name="Gordon J.L."/>
            <person name="Armisen D."/>
            <person name="Proux-Wera E."/>
            <person name="Oheigeartaigh S.S."/>
            <person name="Byrne K.P."/>
            <person name="Wolfe K.H."/>
        </authorList>
    </citation>
    <scope>NUCLEOTIDE SEQUENCE [LARGE SCALE GENOMIC DNA]</scope>
    <source>
        <strain evidence="15">ATCC MYA-139 / BCRC 22969 / CBS 8797 / CCRC 22969 / KCTC 17520 / NBRC 10181 / NCYC 3082</strain>
    </source>
</reference>
<organism evidence="14 15">
    <name type="scientific">Huiozyma naganishii (strain ATCC MYA-139 / BCRC 22969 / CBS 8797 / KCTC 17520 / NBRC 10181 / NCYC 3082 / Yp74L-3)</name>
    <name type="common">Yeast</name>
    <name type="synonym">Kazachstania naganishii</name>
    <dbReference type="NCBI Taxonomy" id="1071383"/>
    <lineage>
        <taxon>Eukaryota</taxon>
        <taxon>Fungi</taxon>
        <taxon>Dikarya</taxon>
        <taxon>Ascomycota</taxon>
        <taxon>Saccharomycotina</taxon>
        <taxon>Saccharomycetes</taxon>
        <taxon>Saccharomycetales</taxon>
        <taxon>Saccharomycetaceae</taxon>
        <taxon>Huiozyma</taxon>
    </lineage>
</organism>
<evidence type="ECO:0000313" key="14">
    <source>
        <dbReference type="EMBL" id="CCK69822.1"/>
    </source>
</evidence>
<reference evidence="15" key="2">
    <citation type="submission" date="2012-08" db="EMBL/GenBank/DDBJ databases">
        <title>Genome sequence of Kazachstania naganishii.</title>
        <authorList>
            <person name="Gordon J.L."/>
            <person name="Armisen D."/>
            <person name="Proux-Wera E."/>
            <person name="OhEigeartaigh S.S."/>
            <person name="Byrne K.P."/>
            <person name="Wolfe K.H."/>
        </authorList>
    </citation>
    <scope>NUCLEOTIDE SEQUENCE [LARGE SCALE GENOMIC DNA]</scope>
    <source>
        <strain evidence="15">ATCC MYA-139 / BCRC 22969 / CBS 8797 / CCRC 22969 / KCTC 17520 / NBRC 10181 / NCYC 3082</strain>
    </source>
</reference>
<keyword evidence="15" id="KW-1185">Reference proteome</keyword>
<evidence type="ECO:0000256" key="3">
    <source>
        <dbReference type="ARBA" id="ARBA00022468"/>
    </source>
</evidence>
<dbReference type="GO" id="GO:0043332">
    <property type="term" value="C:mating projection tip"/>
    <property type="evidence" value="ECO:0007669"/>
    <property type="project" value="EnsemblFungi"/>
</dbReference>
<dbReference type="GO" id="GO:0005096">
    <property type="term" value="F:GTPase activator activity"/>
    <property type="evidence" value="ECO:0007669"/>
    <property type="project" value="UniProtKB-KW"/>
</dbReference>
<protein>
    <recommendedName>
        <fullName evidence="10">GTPase-activating protein GYP5</fullName>
    </recommendedName>
</protein>
<dbReference type="GeneID" id="34525511"/>
<dbReference type="PANTHER" id="PTHR47219">
    <property type="entry name" value="RAB GTPASE-ACTIVATING PROTEIN 1-LIKE"/>
    <property type="match status" value="1"/>
</dbReference>
<keyword evidence="4" id="KW-0268">Exocytosis</keyword>
<evidence type="ECO:0000256" key="5">
    <source>
        <dbReference type="ARBA" id="ARBA00022490"/>
    </source>
</evidence>
<dbReference type="InterPro" id="IPR035969">
    <property type="entry name" value="Rab-GAP_TBC_sf"/>
</dbReference>
<evidence type="ECO:0000256" key="2">
    <source>
        <dbReference type="ARBA" id="ARBA00022448"/>
    </source>
</evidence>
<dbReference type="Gene3D" id="1.10.10.750">
    <property type="entry name" value="Ypt/Rab-GAP domain of gyp1p, domain 1"/>
    <property type="match status" value="1"/>
</dbReference>
<dbReference type="SMART" id="SM00164">
    <property type="entry name" value="TBC"/>
    <property type="match status" value="1"/>
</dbReference>
<comment type="subcellular location">
    <subcellularLocation>
        <location evidence="1">Cytoplasm</location>
    </subcellularLocation>
</comment>
<evidence type="ECO:0000256" key="1">
    <source>
        <dbReference type="ARBA" id="ARBA00004496"/>
    </source>
</evidence>
<dbReference type="Pfam" id="PF23436">
    <property type="entry name" value="RabGap-TBC_2"/>
    <property type="match status" value="1"/>
</dbReference>
<evidence type="ECO:0000259" key="13">
    <source>
        <dbReference type="PROSITE" id="PS50086"/>
    </source>
</evidence>
<feature type="compositionally biased region" description="Basic and acidic residues" evidence="12">
    <location>
        <begin position="155"/>
        <end position="187"/>
    </location>
</feature>
<name>J7RXK6_HUIN7</name>
<dbReference type="FunFam" id="1.10.472.80:FF:000044">
    <property type="entry name" value="GTPase-activating protein GYP5"/>
    <property type="match status" value="1"/>
</dbReference>
<feature type="compositionally biased region" description="Basic and acidic residues" evidence="12">
    <location>
        <begin position="361"/>
        <end position="371"/>
    </location>
</feature>
<dbReference type="GO" id="GO:0006888">
    <property type="term" value="P:endoplasmic reticulum to Golgi vesicle-mediated transport"/>
    <property type="evidence" value="ECO:0007669"/>
    <property type="project" value="EnsemblFungi"/>
</dbReference>
<feature type="compositionally biased region" description="Basic and acidic residues" evidence="12">
    <location>
        <begin position="258"/>
        <end position="269"/>
    </location>
</feature>
<dbReference type="GO" id="GO:0005886">
    <property type="term" value="C:plasma membrane"/>
    <property type="evidence" value="ECO:0007669"/>
    <property type="project" value="EnsemblFungi"/>
</dbReference>
<dbReference type="InterPro" id="IPR000195">
    <property type="entry name" value="Rab-GAP-TBC_dom"/>
</dbReference>
<feature type="domain" description="Rab-GAP TBC" evidence="13">
    <location>
        <begin position="602"/>
        <end position="781"/>
    </location>
</feature>
<dbReference type="GO" id="GO:0005934">
    <property type="term" value="C:cellular bud tip"/>
    <property type="evidence" value="ECO:0007669"/>
    <property type="project" value="EnsemblFungi"/>
</dbReference>
<keyword evidence="7" id="KW-0653">Protein transport</keyword>
<evidence type="ECO:0000256" key="7">
    <source>
        <dbReference type="ARBA" id="ARBA00022927"/>
    </source>
</evidence>
<feature type="compositionally biased region" description="Polar residues" evidence="12">
    <location>
        <begin position="145"/>
        <end position="154"/>
    </location>
</feature>
<feature type="region of interest" description="Disordered" evidence="12">
    <location>
        <begin position="258"/>
        <end position="457"/>
    </location>
</feature>
<dbReference type="HOGENOM" id="CLU_005350_11_0_1"/>
<comment type="similarity">
    <text evidence="9">Belongs to the GYP5 family.</text>
</comment>
<evidence type="ECO:0000256" key="10">
    <source>
        <dbReference type="ARBA" id="ARBA00072088"/>
    </source>
</evidence>
<dbReference type="AlphaFoldDB" id="J7RXK6"/>
<dbReference type="GO" id="GO:0015031">
    <property type="term" value="P:protein transport"/>
    <property type="evidence" value="ECO:0007669"/>
    <property type="project" value="UniProtKB-KW"/>
</dbReference>
<dbReference type="RefSeq" id="XP_022464068.1">
    <property type="nucleotide sequence ID" value="XM_022607477.1"/>
</dbReference>
<dbReference type="PROSITE" id="PS50086">
    <property type="entry name" value="TBC_RABGAP"/>
    <property type="match status" value="1"/>
</dbReference>
<feature type="compositionally biased region" description="Basic and acidic residues" evidence="12">
    <location>
        <begin position="47"/>
        <end position="66"/>
    </location>
</feature>
<feature type="region of interest" description="Disordered" evidence="12">
    <location>
        <begin position="1"/>
        <end position="196"/>
    </location>
</feature>
<feature type="region of interest" description="Disordered" evidence="12">
    <location>
        <begin position="1027"/>
        <end position="1060"/>
    </location>
</feature>
<dbReference type="GO" id="GO:0005829">
    <property type="term" value="C:cytosol"/>
    <property type="evidence" value="ECO:0007669"/>
    <property type="project" value="EnsemblFungi"/>
</dbReference>
<dbReference type="SUPFAM" id="SSF47923">
    <property type="entry name" value="Ypt/Rab-GAP domain of gyp1p"/>
    <property type="match status" value="2"/>
</dbReference>
<gene>
    <name evidence="14" type="primary">KNAG0D00700</name>
    <name evidence="14" type="ordered locus">KNAG_0D00700</name>
</gene>
<dbReference type="EMBL" id="HE978317">
    <property type="protein sequence ID" value="CCK69822.1"/>
    <property type="molecule type" value="Genomic_DNA"/>
</dbReference>
<feature type="compositionally biased region" description="Polar residues" evidence="12">
    <location>
        <begin position="278"/>
        <end position="289"/>
    </location>
</feature>
<accession>J7RXK6</accession>
<evidence type="ECO:0000256" key="9">
    <source>
        <dbReference type="ARBA" id="ARBA00061661"/>
    </source>
</evidence>
<dbReference type="eggNOG" id="KOG1102">
    <property type="taxonomic scope" value="Eukaryota"/>
</dbReference>
<evidence type="ECO:0000256" key="8">
    <source>
        <dbReference type="ARBA" id="ARBA00023054"/>
    </source>
</evidence>
<dbReference type="InterPro" id="IPR050302">
    <property type="entry name" value="Rab_GAP_TBC_domain"/>
</dbReference>
<proteinExistence type="inferred from homology"/>
<dbReference type="GO" id="GO:0031267">
    <property type="term" value="F:small GTPase binding"/>
    <property type="evidence" value="ECO:0007669"/>
    <property type="project" value="TreeGrafter"/>
</dbReference>